<evidence type="ECO:0000256" key="1">
    <source>
        <dbReference type="SAM" id="MobiDB-lite"/>
    </source>
</evidence>
<sequence>MLFLKRSRRNSKLSADEAEITGGFRRKENTITSYQRTTPYCPRDTSQHKHDTKTLAHDKPNLRVKHSETQV</sequence>
<evidence type="ECO:0000313" key="3">
    <source>
        <dbReference type="Proteomes" id="UP000290572"/>
    </source>
</evidence>
<keyword evidence="3" id="KW-1185">Reference proteome</keyword>
<feature type="compositionally biased region" description="Basic and acidic residues" evidence="1">
    <location>
        <begin position="45"/>
        <end position="71"/>
    </location>
</feature>
<evidence type="ECO:0000313" key="2">
    <source>
        <dbReference type="EMBL" id="RXN22220.1"/>
    </source>
</evidence>
<accession>A0A498MPG4</accession>
<reference evidence="2 3" key="1">
    <citation type="submission" date="2018-03" db="EMBL/GenBank/DDBJ databases">
        <title>Draft genome sequence of Rohu Carp (Labeo rohita).</title>
        <authorList>
            <person name="Das P."/>
            <person name="Kushwaha B."/>
            <person name="Joshi C.G."/>
            <person name="Kumar D."/>
            <person name="Nagpure N.S."/>
            <person name="Sahoo L."/>
            <person name="Das S.P."/>
            <person name="Bit A."/>
            <person name="Patnaik S."/>
            <person name="Meher P.K."/>
            <person name="Jayasankar P."/>
            <person name="Koringa P.G."/>
            <person name="Patel N.V."/>
            <person name="Hinsu A.T."/>
            <person name="Kumar R."/>
            <person name="Pandey M."/>
            <person name="Agarwal S."/>
            <person name="Srivastava S."/>
            <person name="Singh M."/>
            <person name="Iquebal M.A."/>
            <person name="Jaiswal S."/>
            <person name="Angadi U.B."/>
            <person name="Kumar N."/>
            <person name="Raza M."/>
            <person name="Shah T.M."/>
            <person name="Rai A."/>
            <person name="Jena J.K."/>
        </authorList>
    </citation>
    <scope>NUCLEOTIDE SEQUENCE [LARGE SCALE GENOMIC DNA]</scope>
    <source>
        <strain evidence="2">DASCIFA01</strain>
        <tissue evidence="2">Testis</tissue>
    </source>
</reference>
<proteinExistence type="predicted"/>
<name>A0A498MPG4_LABRO</name>
<dbReference type="Proteomes" id="UP000290572">
    <property type="component" value="Unassembled WGS sequence"/>
</dbReference>
<gene>
    <name evidence="2" type="ORF">ROHU_006820</name>
</gene>
<dbReference type="AlphaFoldDB" id="A0A498MPG4"/>
<organism evidence="2 3">
    <name type="scientific">Labeo rohita</name>
    <name type="common">Indian major carp</name>
    <name type="synonym">Cyprinus rohita</name>
    <dbReference type="NCBI Taxonomy" id="84645"/>
    <lineage>
        <taxon>Eukaryota</taxon>
        <taxon>Metazoa</taxon>
        <taxon>Chordata</taxon>
        <taxon>Craniata</taxon>
        <taxon>Vertebrata</taxon>
        <taxon>Euteleostomi</taxon>
        <taxon>Actinopterygii</taxon>
        <taxon>Neopterygii</taxon>
        <taxon>Teleostei</taxon>
        <taxon>Ostariophysi</taxon>
        <taxon>Cypriniformes</taxon>
        <taxon>Cyprinidae</taxon>
        <taxon>Labeoninae</taxon>
        <taxon>Labeonini</taxon>
        <taxon>Labeo</taxon>
    </lineage>
</organism>
<feature type="region of interest" description="Disordered" evidence="1">
    <location>
        <begin position="36"/>
        <end position="71"/>
    </location>
</feature>
<dbReference type="EMBL" id="QBIY01012599">
    <property type="protein sequence ID" value="RXN22220.1"/>
    <property type="molecule type" value="Genomic_DNA"/>
</dbReference>
<protein>
    <submittedName>
        <fullName evidence="2">Uncharacterized protein</fullName>
    </submittedName>
</protein>
<comment type="caution">
    <text evidence="2">The sequence shown here is derived from an EMBL/GenBank/DDBJ whole genome shotgun (WGS) entry which is preliminary data.</text>
</comment>